<keyword evidence="1" id="KW-0175">Coiled coil</keyword>
<accession>A0A840CVZ7</accession>
<dbReference type="RefSeq" id="WP_183207824.1">
    <property type="nucleotide sequence ID" value="NZ_JACIER010000002.1"/>
</dbReference>
<evidence type="ECO:0000313" key="3">
    <source>
        <dbReference type="Proteomes" id="UP000560658"/>
    </source>
</evidence>
<dbReference type="InterPro" id="IPR036465">
    <property type="entry name" value="vWFA_dom_sf"/>
</dbReference>
<dbReference type="Proteomes" id="UP000560658">
    <property type="component" value="Unassembled WGS sequence"/>
</dbReference>
<reference evidence="2" key="1">
    <citation type="submission" date="2020-08" db="EMBL/GenBank/DDBJ databases">
        <title>Genomic Encyclopedia of Type Strains, Phase IV (KMG-IV): sequencing the most valuable type-strain genomes for metagenomic binning, comparative biology and taxonomic classification.</title>
        <authorList>
            <person name="Goeker M."/>
        </authorList>
    </citation>
    <scope>NUCLEOTIDE SEQUENCE [LARGE SCALE GENOMIC DNA]</scope>
    <source>
        <strain evidence="2">DSM 105720</strain>
    </source>
</reference>
<proteinExistence type="predicted"/>
<comment type="caution">
    <text evidence="2">The sequence shown here is derived from an EMBL/GenBank/DDBJ whole genome shotgun (WGS) entry which is preliminary data.</text>
</comment>
<protein>
    <submittedName>
        <fullName evidence="2">Uncharacterized protein with von Willebrand factor type A (VWA) domain</fullName>
    </submittedName>
</protein>
<evidence type="ECO:0000313" key="2">
    <source>
        <dbReference type="EMBL" id="MBB4043031.1"/>
    </source>
</evidence>
<dbReference type="PANTHER" id="PTHR36846">
    <property type="entry name" value="PROTEIN VIAA"/>
    <property type="match status" value="1"/>
</dbReference>
<feature type="coiled-coil region" evidence="1">
    <location>
        <begin position="144"/>
        <end position="173"/>
    </location>
</feature>
<dbReference type="AlphaFoldDB" id="A0A840CVZ7"/>
<name>A0A840CVZ7_9BACE</name>
<sequence>MSNLRYDLAFYVQALDRYVATGECSATDREPLYGYLLSVMNDPVVKLQVLNDPICARVFYDTMISFVHLNLEKEKYNMQRSQAEQEGMRLALEWSLDKRKDGWQALVKQIGDKYQGYGFDRAFYLGQLGNEGKCADDGLWERMIEDWKEALQHEQQEQKVKEVETRKDDFDRRLRANLKNVPEYLRLHGVEKDEFYQAWGLMSGIWNTVDFERFRKIVRIQREYPDIVKVANRMGRIADDEGEEQVSVSNGDIYRLEHASKSDILGVTTGNDLNALLPVELAHYVDEELEDVFVYKFLTRNLQSFRYKSEIMQPARRLEKKPATTKGPMIVCLDTSGSMVGKPEKIAHSLLVKLLEIADRQRRACFLIAFSVSVNPIDVRKERARLLEFFSHTATGDTNATRMLKTTFGLLQSKKEYMNADVLWISDFKIPLVTPELISQMQDYRRADTHFYGFQLGIADNEWQTLFDYVYRVDYTPSRRY</sequence>
<gene>
    <name evidence="2" type="ORF">GGR06_000796</name>
</gene>
<keyword evidence="3" id="KW-1185">Reference proteome</keyword>
<dbReference type="EMBL" id="JACIER010000002">
    <property type="protein sequence ID" value="MBB4043031.1"/>
    <property type="molecule type" value="Genomic_DNA"/>
</dbReference>
<evidence type="ECO:0000256" key="1">
    <source>
        <dbReference type="SAM" id="Coils"/>
    </source>
</evidence>
<dbReference type="SUPFAM" id="SSF53300">
    <property type="entry name" value="vWA-like"/>
    <property type="match status" value="1"/>
</dbReference>
<organism evidence="2 3">
    <name type="scientific">Bacteroides reticulotermitis</name>
    <dbReference type="NCBI Taxonomy" id="1133319"/>
    <lineage>
        <taxon>Bacteria</taxon>
        <taxon>Pseudomonadati</taxon>
        <taxon>Bacteroidota</taxon>
        <taxon>Bacteroidia</taxon>
        <taxon>Bacteroidales</taxon>
        <taxon>Bacteroidaceae</taxon>
        <taxon>Bacteroides</taxon>
    </lineage>
</organism>
<dbReference type="PANTHER" id="PTHR36846:SF1">
    <property type="entry name" value="PROTEIN VIAA"/>
    <property type="match status" value="1"/>
</dbReference>